<organism evidence="1 2">
    <name type="scientific">Thiosulfatimonas sediminis</name>
    <dbReference type="NCBI Taxonomy" id="2675054"/>
    <lineage>
        <taxon>Bacteria</taxon>
        <taxon>Pseudomonadati</taxon>
        <taxon>Pseudomonadota</taxon>
        <taxon>Gammaproteobacteria</taxon>
        <taxon>Thiotrichales</taxon>
        <taxon>Piscirickettsiaceae</taxon>
        <taxon>Thiosulfatimonas</taxon>
    </lineage>
</organism>
<keyword evidence="2" id="KW-1185">Reference proteome</keyword>
<reference evidence="2" key="1">
    <citation type="submission" date="2019-11" db="EMBL/GenBank/DDBJ databases">
        <title>Isolation and characterization of two novel species in the genus Thiomicrorhabdus.</title>
        <authorList>
            <person name="Mochizuki J."/>
            <person name="Kojima H."/>
            <person name="Fukui M."/>
        </authorList>
    </citation>
    <scope>NUCLEOTIDE SEQUENCE [LARGE SCALE GENOMIC DNA]</scope>
    <source>
        <strain evidence="2">aks77</strain>
    </source>
</reference>
<accession>A0A6F8PVT0</accession>
<dbReference type="AlphaFoldDB" id="A0A6F8PVT0"/>
<proteinExistence type="predicted"/>
<evidence type="ECO:0000313" key="2">
    <source>
        <dbReference type="Proteomes" id="UP000501726"/>
    </source>
</evidence>
<name>A0A6F8PVT0_9GAMM</name>
<sequence length="75" mass="8316">MSGTGAGLALATARDFLITELVFIIRGMKTLPNLHQLSAHQLRTLAAQLLVQVEEKDQRNYPVNTSYQPHLSVNN</sequence>
<evidence type="ECO:0000313" key="1">
    <source>
        <dbReference type="EMBL" id="BBP46147.1"/>
    </source>
</evidence>
<gene>
    <name evidence="1" type="ORF">THMIRHAS_15200</name>
</gene>
<dbReference type="EMBL" id="AP021889">
    <property type="protein sequence ID" value="BBP46147.1"/>
    <property type="molecule type" value="Genomic_DNA"/>
</dbReference>
<dbReference type="KEGG" id="tse:THMIRHAS_15200"/>
<dbReference type="Proteomes" id="UP000501726">
    <property type="component" value="Chromosome"/>
</dbReference>
<protein>
    <submittedName>
        <fullName evidence="1">Uncharacterized protein</fullName>
    </submittedName>
</protein>